<proteinExistence type="predicted"/>
<dbReference type="Proteomes" id="UP000474175">
    <property type="component" value="Unassembled WGS sequence"/>
</dbReference>
<evidence type="ECO:0000256" key="7">
    <source>
        <dbReference type="SAM" id="Phobius"/>
    </source>
</evidence>
<keyword evidence="5 7" id="KW-1133">Transmembrane helix</keyword>
<evidence type="ECO:0000256" key="3">
    <source>
        <dbReference type="ARBA" id="ARBA00022741"/>
    </source>
</evidence>
<dbReference type="GO" id="GO:0015421">
    <property type="term" value="F:ABC-type oligopeptide transporter activity"/>
    <property type="evidence" value="ECO:0007669"/>
    <property type="project" value="TreeGrafter"/>
</dbReference>
<dbReference type="PANTHER" id="PTHR43394:SF1">
    <property type="entry name" value="ATP-BINDING CASSETTE SUB-FAMILY B MEMBER 10, MITOCHONDRIAL"/>
    <property type="match status" value="1"/>
</dbReference>
<feature type="transmembrane region" description="Helical" evidence="7">
    <location>
        <begin position="163"/>
        <end position="182"/>
    </location>
</feature>
<dbReference type="EMBL" id="JAAFZH010000001">
    <property type="protein sequence ID" value="NDU93422.1"/>
    <property type="molecule type" value="Genomic_DNA"/>
</dbReference>
<evidence type="ECO:0000313" key="11">
    <source>
        <dbReference type="Proteomes" id="UP000474175"/>
    </source>
</evidence>
<evidence type="ECO:0000256" key="2">
    <source>
        <dbReference type="ARBA" id="ARBA00022692"/>
    </source>
</evidence>
<dbReference type="SUPFAM" id="SSF52540">
    <property type="entry name" value="P-loop containing nucleoside triphosphate hydrolases"/>
    <property type="match status" value="1"/>
</dbReference>
<feature type="domain" description="ABC transmembrane type-1" evidence="9">
    <location>
        <begin position="28"/>
        <end position="309"/>
    </location>
</feature>
<keyword evidence="2 7" id="KW-0812">Transmembrane</keyword>
<reference evidence="10 11" key="1">
    <citation type="submission" date="2020-02" db="EMBL/GenBank/DDBJ databases">
        <title>Draft genome sequence of two Spirosoma agri KCTC 52727 and Spirosoma terrae KCTC 52035.</title>
        <authorList>
            <person name="Rojas J."/>
            <person name="Ambika Manirajan B."/>
            <person name="Suarez C."/>
            <person name="Ratering S."/>
            <person name="Schnell S."/>
        </authorList>
    </citation>
    <scope>NUCLEOTIDE SEQUENCE [LARGE SCALE GENOMIC DNA]</scope>
    <source>
        <strain evidence="10 11">KCTC 52035</strain>
    </source>
</reference>
<feature type="domain" description="ABC transporter" evidence="8">
    <location>
        <begin position="350"/>
        <end position="583"/>
    </location>
</feature>
<dbReference type="PROSITE" id="PS50893">
    <property type="entry name" value="ABC_TRANSPORTER_2"/>
    <property type="match status" value="1"/>
</dbReference>
<organism evidence="10 11">
    <name type="scientific">Spirosoma terrae</name>
    <dbReference type="NCBI Taxonomy" id="1968276"/>
    <lineage>
        <taxon>Bacteria</taxon>
        <taxon>Pseudomonadati</taxon>
        <taxon>Bacteroidota</taxon>
        <taxon>Cytophagia</taxon>
        <taxon>Cytophagales</taxon>
        <taxon>Cytophagaceae</taxon>
        <taxon>Spirosoma</taxon>
    </lineage>
</organism>
<dbReference type="PROSITE" id="PS50929">
    <property type="entry name" value="ABC_TM1F"/>
    <property type="match status" value="1"/>
</dbReference>
<dbReference type="GO" id="GO:0005886">
    <property type="term" value="C:plasma membrane"/>
    <property type="evidence" value="ECO:0007669"/>
    <property type="project" value="UniProtKB-SubCell"/>
</dbReference>
<protein>
    <submittedName>
        <fullName evidence="10">ABC transporter ATP-binding protein</fullName>
    </submittedName>
</protein>
<feature type="transmembrane region" description="Helical" evidence="7">
    <location>
        <begin position="136"/>
        <end position="157"/>
    </location>
</feature>
<evidence type="ECO:0000256" key="6">
    <source>
        <dbReference type="ARBA" id="ARBA00023136"/>
    </source>
</evidence>
<dbReference type="Pfam" id="PF00005">
    <property type="entry name" value="ABC_tran"/>
    <property type="match status" value="1"/>
</dbReference>
<dbReference type="InterPro" id="IPR017871">
    <property type="entry name" value="ABC_transporter-like_CS"/>
</dbReference>
<sequence>MQNPYIALLRTAWQYARHEKRQYVLVYFLFILANVVAALRPLLFGWFVGQFQQPNVDILRLVWLYAGGYVALEILEWAFHGPARVMERRLAFNLSRNFLDELFHQTLHLPVGWHKDHHSGVTINRIRKAYDALKTFFQDGFIYLQALAKFVFSFGAMLYFSPAFGLVGVLLGALTIWVILCFDRPFIKALDETNEREHVVSATLFDSLSNIITVITLRLEARIQAGLGYKIAEVFPPFMRQVKINEWKWFAASMLVALIYVVMAAGYVYQHYTPGQVFMVGGLVTLLGYVNQFTSVFHDIAWQYTEIVKYNTDVQTVRSISEAYAQHEHPESAALPDNWHNIAIAQLNFSHGRNVTGTSQKIANLDNVRLNLSRGKRIAFIGESGSGKSTLLTLLRGLYQPEPGLSVLVDGQLFPDLNAIANTVTLFPQEPEIFESTIAYNITLGLPFSDDEIRQVCRVARFEEVLKQLLHGLDTNIQEKGVNLSGGQRQRLALARGVLAARTSDIVLLDEPTSSVDPKTELEIYRELLREFADKAVVSTLHRLHLLPLFDYVYIMQDGHIVDAGTFLELRQHSVIFQDMWAHQKEVLQQASVN</sequence>
<dbReference type="InterPro" id="IPR039421">
    <property type="entry name" value="Type_1_exporter"/>
</dbReference>
<evidence type="ECO:0000259" key="8">
    <source>
        <dbReference type="PROSITE" id="PS50893"/>
    </source>
</evidence>
<dbReference type="AlphaFoldDB" id="A0A6L9L1S0"/>
<dbReference type="Pfam" id="PF00664">
    <property type="entry name" value="ABC_membrane"/>
    <property type="match status" value="1"/>
</dbReference>
<dbReference type="GO" id="GO:0005524">
    <property type="term" value="F:ATP binding"/>
    <property type="evidence" value="ECO:0007669"/>
    <property type="project" value="UniProtKB-KW"/>
</dbReference>
<dbReference type="RefSeq" id="WP_163941423.1">
    <property type="nucleotide sequence ID" value="NZ_JAAFZH010000001.1"/>
</dbReference>
<gene>
    <name evidence="10" type="ORF">GK108_00920</name>
</gene>
<comment type="caution">
    <text evidence="10">The sequence shown here is derived from an EMBL/GenBank/DDBJ whole genome shotgun (WGS) entry which is preliminary data.</text>
</comment>
<feature type="transmembrane region" description="Helical" evidence="7">
    <location>
        <begin position="61"/>
        <end position="79"/>
    </location>
</feature>
<evidence type="ECO:0000259" key="9">
    <source>
        <dbReference type="PROSITE" id="PS50929"/>
    </source>
</evidence>
<dbReference type="PROSITE" id="PS00211">
    <property type="entry name" value="ABC_TRANSPORTER_1"/>
    <property type="match status" value="1"/>
</dbReference>
<dbReference type="GO" id="GO:0016887">
    <property type="term" value="F:ATP hydrolysis activity"/>
    <property type="evidence" value="ECO:0007669"/>
    <property type="project" value="InterPro"/>
</dbReference>
<dbReference type="PANTHER" id="PTHR43394">
    <property type="entry name" value="ATP-DEPENDENT PERMEASE MDL1, MITOCHONDRIAL"/>
    <property type="match status" value="1"/>
</dbReference>
<dbReference type="Gene3D" id="3.40.50.300">
    <property type="entry name" value="P-loop containing nucleotide triphosphate hydrolases"/>
    <property type="match status" value="1"/>
</dbReference>
<accession>A0A6L9L1S0</accession>
<dbReference type="InterPro" id="IPR027417">
    <property type="entry name" value="P-loop_NTPase"/>
</dbReference>
<keyword evidence="6 7" id="KW-0472">Membrane</keyword>
<dbReference type="SMART" id="SM00382">
    <property type="entry name" value="AAA"/>
    <property type="match status" value="1"/>
</dbReference>
<keyword evidence="11" id="KW-1185">Reference proteome</keyword>
<comment type="subcellular location">
    <subcellularLocation>
        <location evidence="1">Cell membrane</location>
        <topology evidence="1">Multi-pass membrane protein</topology>
    </subcellularLocation>
</comment>
<evidence type="ECO:0000256" key="4">
    <source>
        <dbReference type="ARBA" id="ARBA00022840"/>
    </source>
</evidence>
<dbReference type="InterPro" id="IPR036640">
    <property type="entry name" value="ABC1_TM_sf"/>
</dbReference>
<feature type="transmembrane region" description="Helical" evidence="7">
    <location>
        <begin position="24"/>
        <end position="49"/>
    </location>
</feature>
<keyword evidence="4 10" id="KW-0067">ATP-binding</keyword>
<feature type="transmembrane region" description="Helical" evidence="7">
    <location>
        <begin position="249"/>
        <end position="269"/>
    </location>
</feature>
<name>A0A6L9L1S0_9BACT</name>
<evidence type="ECO:0000256" key="1">
    <source>
        <dbReference type="ARBA" id="ARBA00004651"/>
    </source>
</evidence>
<evidence type="ECO:0000256" key="5">
    <source>
        <dbReference type="ARBA" id="ARBA00022989"/>
    </source>
</evidence>
<keyword evidence="3" id="KW-0547">Nucleotide-binding</keyword>
<dbReference type="InterPro" id="IPR003593">
    <property type="entry name" value="AAA+_ATPase"/>
</dbReference>
<dbReference type="InterPro" id="IPR011527">
    <property type="entry name" value="ABC1_TM_dom"/>
</dbReference>
<evidence type="ECO:0000313" key="10">
    <source>
        <dbReference type="EMBL" id="NDU93422.1"/>
    </source>
</evidence>
<dbReference type="Gene3D" id="1.20.1560.10">
    <property type="entry name" value="ABC transporter type 1, transmembrane domain"/>
    <property type="match status" value="1"/>
</dbReference>
<dbReference type="InterPro" id="IPR003439">
    <property type="entry name" value="ABC_transporter-like_ATP-bd"/>
</dbReference>
<dbReference type="SUPFAM" id="SSF90123">
    <property type="entry name" value="ABC transporter transmembrane region"/>
    <property type="match status" value="1"/>
</dbReference>